<dbReference type="EMBL" id="FNNH01000059">
    <property type="protein sequence ID" value="SDX08966.1"/>
    <property type="molecule type" value="Genomic_DNA"/>
</dbReference>
<organism evidence="9 11">
    <name type="scientific">Nitrosomonas communis</name>
    <dbReference type="NCBI Taxonomy" id="44574"/>
    <lineage>
        <taxon>Bacteria</taxon>
        <taxon>Pseudomonadati</taxon>
        <taxon>Pseudomonadota</taxon>
        <taxon>Betaproteobacteria</taxon>
        <taxon>Nitrosomonadales</taxon>
        <taxon>Nitrosomonadaceae</taxon>
        <taxon>Nitrosomonas</taxon>
    </lineage>
</organism>
<comment type="subcellular location">
    <subcellularLocation>
        <location evidence="1">Cell outer membrane</location>
    </subcellularLocation>
</comment>
<evidence type="ECO:0000313" key="11">
    <source>
        <dbReference type="Proteomes" id="UP000183454"/>
    </source>
</evidence>
<dbReference type="InterPro" id="IPR036737">
    <property type="entry name" value="OmpA-like_sf"/>
</dbReference>
<evidence type="ECO:0000313" key="12">
    <source>
        <dbReference type="Proteomes" id="UP000324176"/>
    </source>
</evidence>
<dbReference type="PROSITE" id="PS51123">
    <property type="entry name" value="OMPA_2"/>
    <property type="match status" value="1"/>
</dbReference>
<evidence type="ECO:0000256" key="2">
    <source>
        <dbReference type="ARBA" id="ARBA00023136"/>
    </source>
</evidence>
<keyword evidence="7" id="KW-0732">Signal</keyword>
<feature type="compositionally biased region" description="Polar residues" evidence="6">
    <location>
        <begin position="189"/>
        <end position="203"/>
    </location>
</feature>
<evidence type="ECO:0000313" key="10">
    <source>
        <dbReference type="EMBL" id="TYP69654.1"/>
    </source>
</evidence>
<dbReference type="PRINTS" id="PR01021">
    <property type="entry name" value="OMPADOMAIN"/>
</dbReference>
<feature type="chain" id="PRO_5033272819" evidence="7">
    <location>
        <begin position="30"/>
        <end position="215"/>
    </location>
</feature>
<gene>
    <name evidence="10" type="ORF">BCL69_11421</name>
    <name evidence="9" type="ORF">SAMN05421882_10591</name>
</gene>
<dbReference type="Proteomes" id="UP000324176">
    <property type="component" value="Unassembled WGS sequence"/>
</dbReference>
<dbReference type="RefSeq" id="WP_052752073.1">
    <property type="nucleotide sequence ID" value="NZ_CBDIPD010000018.1"/>
</dbReference>
<dbReference type="PANTHER" id="PTHR30329">
    <property type="entry name" value="STATOR ELEMENT OF FLAGELLAR MOTOR COMPLEX"/>
    <property type="match status" value="1"/>
</dbReference>
<reference evidence="9 11" key="1">
    <citation type="submission" date="2016-10" db="EMBL/GenBank/DDBJ databases">
        <authorList>
            <person name="de Groot N.N."/>
        </authorList>
    </citation>
    <scope>NUCLEOTIDE SEQUENCE [LARGE SCALE GENOMIC DNA]</scope>
    <source>
        <strain evidence="9 11">Nm110</strain>
    </source>
</reference>
<dbReference type="AlphaFoldDB" id="A0A1H2YUY6"/>
<feature type="signal peptide" evidence="7">
    <location>
        <begin position="1"/>
        <end position="29"/>
    </location>
</feature>
<dbReference type="CDD" id="cd07185">
    <property type="entry name" value="OmpA_C-like"/>
    <property type="match status" value="1"/>
</dbReference>
<dbReference type="InterPro" id="IPR006665">
    <property type="entry name" value="OmpA-like"/>
</dbReference>
<sequence length="215" mass="24585">MNLSQFRPFTELFICTSLLSWACLTTALAQETQAPLEIQKKRLELDRQQLELDKKQLDKQQLELDKKQLELQRKQLQIEETDRKELQLKETEKAVNMKLEGDVVFDFGKAQINSKAEQILDKVGTVISQFPEGKILIEGHTDSRGSQKANLELSNRRAQAVKDWLVRNKGIDESSITTYGYGETKPIAPNTNPDGSDNSQGRQQNRRVEITVEKN</sequence>
<evidence type="ECO:0000313" key="9">
    <source>
        <dbReference type="EMBL" id="SDX08966.1"/>
    </source>
</evidence>
<dbReference type="Proteomes" id="UP000183454">
    <property type="component" value="Unassembled WGS sequence"/>
</dbReference>
<accession>A0A1H2YUY6</accession>
<feature type="domain" description="OmpA-like" evidence="8">
    <location>
        <begin position="92"/>
        <end position="215"/>
    </location>
</feature>
<dbReference type="PANTHER" id="PTHR30329:SF21">
    <property type="entry name" value="LIPOPROTEIN YIAD-RELATED"/>
    <property type="match status" value="1"/>
</dbReference>
<dbReference type="EMBL" id="VNHT01000142">
    <property type="protein sequence ID" value="TYP69654.1"/>
    <property type="molecule type" value="Genomic_DNA"/>
</dbReference>
<dbReference type="GO" id="GO:0009279">
    <property type="term" value="C:cell outer membrane"/>
    <property type="evidence" value="ECO:0007669"/>
    <property type="project" value="UniProtKB-SubCell"/>
</dbReference>
<evidence type="ECO:0000259" key="8">
    <source>
        <dbReference type="PROSITE" id="PS51123"/>
    </source>
</evidence>
<evidence type="ECO:0000256" key="6">
    <source>
        <dbReference type="SAM" id="MobiDB-lite"/>
    </source>
</evidence>
<dbReference type="SUPFAM" id="SSF103088">
    <property type="entry name" value="OmpA-like"/>
    <property type="match status" value="1"/>
</dbReference>
<reference evidence="10 12" key="2">
    <citation type="submission" date="2019-07" db="EMBL/GenBank/DDBJ databases">
        <title>Active sludge and wastewater microbial communities from Klosterneuburg, Austria.</title>
        <authorList>
            <person name="Wagner M."/>
        </authorList>
    </citation>
    <scope>NUCLEOTIDE SEQUENCE [LARGE SCALE GENOMIC DNA]</scope>
    <source>
        <strain evidence="10 12">Nm2</strain>
    </source>
</reference>
<keyword evidence="3" id="KW-0998">Cell outer membrane</keyword>
<dbReference type="Pfam" id="PF00691">
    <property type="entry name" value="OmpA"/>
    <property type="match status" value="1"/>
</dbReference>
<evidence type="ECO:0000256" key="4">
    <source>
        <dbReference type="PROSITE-ProRule" id="PRU00473"/>
    </source>
</evidence>
<keyword evidence="2 4" id="KW-0472">Membrane</keyword>
<proteinExistence type="predicted"/>
<dbReference type="Gene3D" id="3.30.1330.60">
    <property type="entry name" value="OmpA-like domain"/>
    <property type="match status" value="1"/>
</dbReference>
<dbReference type="InterPro" id="IPR006664">
    <property type="entry name" value="OMP_bac"/>
</dbReference>
<feature type="coiled-coil region" evidence="5">
    <location>
        <begin position="38"/>
        <end position="91"/>
    </location>
</feature>
<dbReference type="OrthoDB" id="9782229at2"/>
<keyword evidence="5" id="KW-0175">Coiled coil</keyword>
<name>A0A1H2YUY6_9PROT</name>
<feature type="compositionally biased region" description="Basic and acidic residues" evidence="6">
    <location>
        <begin position="206"/>
        <end position="215"/>
    </location>
</feature>
<evidence type="ECO:0000256" key="7">
    <source>
        <dbReference type="SAM" id="SignalP"/>
    </source>
</evidence>
<dbReference type="InterPro" id="IPR050330">
    <property type="entry name" value="Bact_OuterMem_StrucFunc"/>
</dbReference>
<evidence type="ECO:0000256" key="1">
    <source>
        <dbReference type="ARBA" id="ARBA00004442"/>
    </source>
</evidence>
<evidence type="ECO:0000256" key="3">
    <source>
        <dbReference type="ARBA" id="ARBA00023237"/>
    </source>
</evidence>
<evidence type="ECO:0000256" key="5">
    <source>
        <dbReference type="SAM" id="Coils"/>
    </source>
</evidence>
<feature type="region of interest" description="Disordered" evidence="6">
    <location>
        <begin position="175"/>
        <end position="215"/>
    </location>
</feature>
<protein>
    <submittedName>
        <fullName evidence="9">OmpA family protein</fullName>
    </submittedName>
</protein>